<dbReference type="NCBIfam" id="TIGR00507">
    <property type="entry name" value="aroE"/>
    <property type="match status" value="1"/>
</dbReference>
<accession>A0A3B0ZD57</accession>
<dbReference type="GO" id="GO:0004764">
    <property type="term" value="F:shikimate 3-dehydrogenase (NADP+) activity"/>
    <property type="evidence" value="ECO:0007669"/>
    <property type="project" value="UniProtKB-EC"/>
</dbReference>
<evidence type="ECO:0000256" key="5">
    <source>
        <dbReference type="ARBA" id="ARBA00023141"/>
    </source>
</evidence>
<keyword evidence="3" id="KW-0521">NADP</keyword>
<dbReference type="InterPro" id="IPR013708">
    <property type="entry name" value="Shikimate_DH-bd_N"/>
</dbReference>
<keyword evidence="5" id="KW-0057">Aromatic amino acid biosynthesis</keyword>
<keyword evidence="2" id="KW-0028">Amino-acid biosynthesis</keyword>
<dbReference type="Pfam" id="PF18317">
    <property type="entry name" value="SDH_C"/>
    <property type="match status" value="1"/>
</dbReference>
<dbReference type="GO" id="GO:0019632">
    <property type="term" value="P:shikimate metabolic process"/>
    <property type="evidence" value="ECO:0007669"/>
    <property type="project" value="InterPro"/>
</dbReference>
<dbReference type="HAMAP" id="MF_00222">
    <property type="entry name" value="Shikimate_DH_AroE"/>
    <property type="match status" value="1"/>
</dbReference>
<dbReference type="InterPro" id="IPR006151">
    <property type="entry name" value="Shikm_DH/Glu-tRNA_Rdtase"/>
</dbReference>
<dbReference type="Pfam" id="PF08501">
    <property type="entry name" value="Shikimate_dh_N"/>
    <property type="match status" value="1"/>
</dbReference>
<dbReference type="FunFam" id="3.40.50.10860:FF:000006">
    <property type="entry name" value="Shikimate dehydrogenase (NADP(+))"/>
    <property type="match status" value="1"/>
</dbReference>
<dbReference type="SUPFAM" id="SSF51735">
    <property type="entry name" value="NAD(P)-binding Rossmann-fold domains"/>
    <property type="match status" value="1"/>
</dbReference>
<evidence type="ECO:0000256" key="2">
    <source>
        <dbReference type="ARBA" id="ARBA00022605"/>
    </source>
</evidence>
<evidence type="ECO:0000256" key="4">
    <source>
        <dbReference type="ARBA" id="ARBA00023002"/>
    </source>
</evidence>
<dbReference type="FunFam" id="3.40.50.720:FF:000104">
    <property type="entry name" value="Shikimate dehydrogenase (NADP(+))"/>
    <property type="match status" value="1"/>
</dbReference>
<reference evidence="9" key="1">
    <citation type="submission" date="2018-06" db="EMBL/GenBank/DDBJ databases">
        <authorList>
            <person name="Zhirakovskaya E."/>
        </authorList>
    </citation>
    <scope>NUCLEOTIDE SEQUENCE</scope>
</reference>
<dbReference type="EMBL" id="UOFP01000033">
    <property type="protein sequence ID" value="VAW84189.1"/>
    <property type="molecule type" value="Genomic_DNA"/>
</dbReference>
<evidence type="ECO:0000256" key="3">
    <source>
        <dbReference type="ARBA" id="ARBA00022857"/>
    </source>
</evidence>
<dbReference type="GO" id="GO:0009073">
    <property type="term" value="P:aromatic amino acid family biosynthetic process"/>
    <property type="evidence" value="ECO:0007669"/>
    <property type="project" value="UniProtKB-KW"/>
</dbReference>
<dbReference type="InterPro" id="IPR036291">
    <property type="entry name" value="NAD(P)-bd_dom_sf"/>
</dbReference>
<dbReference type="Gene3D" id="3.40.50.720">
    <property type="entry name" value="NAD(P)-binding Rossmann-like Domain"/>
    <property type="match status" value="1"/>
</dbReference>
<protein>
    <recommendedName>
        <fullName evidence="1">shikimate dehydrogenase (NADP(+))</fullName>
        <ecNumber evidence="1">1.1.1.25</ecNumber>
    </recommendedName>
</protein>
<feature type="domain" description="Quinate/shikimate 5-dehydrogenase/glutamyl-tRNA reductase" evidence="6">
    <location>
        <begin position="128"/>
        <end position="203"/>
    </location>
</feature>
<dbReference type="InterPro" id="IPR041121">
    <property type="entry name" value="SDH_C"/>
</dbReference>
<proteinExistence type="inferred from homology"/>
<dbReference type="InterPro" id="IPR011342">
    <property type="entry name" value="Shikimate_DH"/>
</dbReference>
<dbReference type="NCBIfam" id="NF001310">
    <property type="entry name" value="PRK00258.1-2"/>
    <property type="match status" value="1"/>
</dbReference>
<sequence length="284" mass="31286">MNDPFDFDKKPDEYGVMGNPIAHSRSPFIHAEFAKKTRQRMQYSALLVDLGGFPQAVGNFQANGGKGVNVTVPFKQQAWRLADELSERARLAGAVNTLVFGENNTIFGDNTDGIGLLRDIRYNHKIVLEGKRILMLGAGGAARGVCLPLLEAKPALLVIANRTVDRAIELAELFSHYGAVQGSSYQELSGKQFDLVINATSASLQGELPPLPDGLLAKESACYDMMYGAEPTPFLQWAEQQHCQKRVDGLGMLVEQAAESFERWRGIRPETELLIKQMRKPPPS</sequence>
<evidence type="ECO:0000259" key="7">
    <source>
        <dbReference type="Pfam" id="PF08501"/>
    </source>
</evidence>
<dbReference type="UniPathway" id="UPA00053">
    <property type="reaction ID" value="UER00087"/>
</dbReference>
<dbReference type="PANTHER" id="PTHR21089">
    <property type="entry name" value="SHIKIMATE DEHYDROGENASE"/>
    <property type="match status" value="1"/>
</dbReference>
<dbReference type="PANTHER" id="PTHR21089:SF1">
    <property type="entry name" value="BIFUNCTIONAL 3-DEHYDROQUINATE DEHYDRATASE_SHIKIMATE DEHYDROGENASE, CHLOROPLASTIC"/>
    <property type="match status" value="1"/>
</dbReference>
<dbReference type="Gene3D" id="3.40.50.10860">
    <property type="entry name" value="Leucine Dehydrogenase, chain A, domain 1"/>
    <property type="match status" value="1"/>
</dbReference>
<evidence type="ECO:0000256" key="1">
    <source>
        <dbReference type="ARBA" id="ARBA00012962"/>
    </source>
</evidence>
<evidence type="ECO:0000313" key="9">
    <source>
        <dbReference type="EMBL" id="VAW84189.1"/>
    </source>
</evidence>
<dbReference type="CDD" id="cd01065">
    <property type="entry name" value="NAD_bind_Shikimate_DH"/>
    <property type="match status" value="1"/>
</dbReference>
<gene>
    <name evidence="9" type="ORF">MNBD_GAMMA18-1920</name>
</gene>
<dbReference type="EC" id="1.1.1.25" evidence="1"/>
<dbReference type="GO" id="GO:0005829">
    <property type="term" value="C:cytosol"/>
    <property type="evidence" value="ECO:0007669"/>
    <property type="project" value="TreeGrafter"/>
</dbReference>
<feature type="domain" description="SDH C-terminal" evidence="8">
    <location>
        <begin position="249"/>
        <end position="279"/>
    </location>
</feature>
<feature type="domain" description="Shikimate dehydrogenase substrate binding N-terminal" evidence="7">
    <location>
        <begin position="16"/>
        <end position="98"/>
    </location>
</feature>
<organism evidence="9">
    <name type="scientific">hydrothermal vent metagenome</name>
    <dbReference type="NCBI Taxonomy" id="652676"/>
    <lineage>
        <taxon>unclassified sequences</taxon>
        <taxon>metagenomes</taxon>
        <taxon>ecological metagenomes</taxon>
    </lineage>
</organism>
<evidence type="ECO:0000259" key="8">
    <source>
        <dbReference type="Pfam" id="PF18317"/>
    </source>
</evidence>
<dbReference type="AlphaFoldDB" id="A0A3B0ZD57"/>
<dbReference type="Pfam" id="PF01488">
    <property type="entry name" value="Shikimate_DH"/>
    <property type="match status" value="1"/>
</dbReference>
<evidence type="ECO:0000259" key="6">
    <source>
        <dbReference type="Pfam" id="PF01488"/>
    </source>
</evidence>
<keyword evidence="4 9" id="KW-0560">Oxidoreductase</keyword>
<dbReference type="InterPro" id="IPR022893">
    <property type="entry name" value="Shikimate_DH_fam"/>
</dbReference>
<dbReference type="GO" id="GO:0009423">
    <property type="term" value="P:chorismate biosynthetic process"/>
    <property type="evidence" value="ECO:0007669"/>
    <property type="project" value="UniProtKB-UniPathway"/>
</dbReference>
<name>A0A3B0ZD57_9ZZZZ</name>
<dbReference type="GO" id="GO:0008652">
    <property type="term" value="P:amino acid biosynthetic process"/>
    <property type="evidence" value="ECO:0007669"/>
    <property type="project" value="UniProtKB-KW"/>
</dbReference>
<dbReference type="InterPro" id="IPR046346">
    <property type="entry name" value="Aminoacid_DH-like_N_sf"/>
</dbReference>
<dbReference type="GO" id="GO:0050661">
    <property type="term" value="F:NADP binding"/>
    <property type="evidence" value="ECO:0007669"/>
    <property type="project" value="InterPro"/>
</dbReference>
<dbReference type="SUPFAM" id="SSF53223">
    <property type="entry name" value="Aminoacid dehydrogenase-like, N-terminal domain"/>
    <property type="match status" value="1"/>
</dbReference>